<reference evidence="10" key="2">
    <citation type="submission" date="2020-10" db="UniProtKB">
        <authorList>
            <consortium name="WormBaseParasite"/>
        </authorList>
    </citation>
    <scope>IDENTIFICATION</scope>
</reference>
<evidence type="ECO:0000259" key="8">
    <source>
        <dbReference type="Pfam" id="PF04825"/>
    </source>
</evidence>
<protein>
    <submittedName>
        <fullName evidence="10">Rad21_Rec8_N domain-containing protein</fullName>
    </submittedName>
</protein>
<organism evidence="9 10">
    <name type="scientific">Panagrellus redivivus</name>
    <name type="common">Microworm</name>
    <dbReference type="NCBI Taxonomy" id="6233"/>
    <lineage>
        <taxon>Eukaryota</taxon>
        <taxon>Metazoa</taxon>
        <taxon>Ecdysozoa</taxon>
        <taxon>Nematoda</taxon>
        <taxon>Chromadorea</taxon>
        <taxon>Rhabditida</taxon>
        <taxon>Tylenchina</taxon>
        <taxon>Panagrolaimomorpha</taxon>
        <taxon>Panagrolaimoidea</taxon>
        <taxon>Panagrolaimidae</taxon>
        <taxon>Panagrellus</taxon>
    </lineage>
</organism>
<keyword evidence="5" id="KW-0539">Nucleus</keyword>
<feature type="domain" description="Rad21/Rec8-like protein N-terminal" evidence="8">
    <location>
        <begin position="1"/>
        <end position="92"/>
    </location>
</feature>
<dbReference type="PANTHER" id="PTHR12585:SF69">
    <property type="entry name" value="FI11703P"/>
    <property type="match status" value="1"/>
</dbReference>
<dbReference type="GO" id="GO:0008278">
    <property type="term" value="C:cohesin complex"/>
    <property type="evidence" value="ECO:0007669"/>
    <property type="project" value="InterPro"/>
</dbReference>
<reference evidence="9" key="1">
    <citation type="journal article" date="2013" name="Genetics">
        <title>The draft genome and transcriptome of Panagrellus redivivus are shaped by the harsh demands of a free-living lifestyle.</title>
        <authorList>
            <person name="Srinivasan J."/>
            <person name="Dillman A.R."/>
            <person name="Macchietto M.G."/>
            <person name="Heikkinen L."/>
            <person name="Lakso M."/>
            <person name="Fracchia K.M."/>
            <person name="Antoshechkin I."/>
            <person name="Mortazavi A."/>
            <person name="Wong G."/>
            <person name="Sternberg P.W."/>
        </authorList>
    </citation>
    <scope>NUCLEOTIDE SEQUENCE [LARGE SCALE GENOMIC DNA]</scope>
    <source>
        <strain evidence="9">MT8872</strain>
    </source>
</reference>
<dbReference type="PANTHER" id="PTHR12585">
    <property type="entry name" value="SCC1 / RAD21 FAMILY MEMBER"/>
    <property type="match status" value="1"/>
</dbReference>
<dbReference type="CDD" id="cd21792">
    <property type="entry name" value="Rad21_Rec8_M_NXP1-like"/>
    <property type="match status" value="1"/>
</dbReference>
<dbReference type="InterPro" id="IPR049589">
    <property type="entry name" value="NXP1_M-like"/>
</dbReference>
<dbReference type="Gene3D" id="1.10.10.580">
    <property type="entry name" value="Structural maintenance of chromosome 1. Chain E"/>
    <property type="match status" value="1"/>
</dbReference>
<evidence type="ECO:0000256" key="4">
    <source>
        <dbReference type="ARBA" id="ARBA00022454"/>
    </source>
</evidence>
<feature type="domain" description="Rad21/Rec8-like protein C-terminal eukaryotic" evidence="7">
    <location>
        <begin position="476"/>
        <end position="528"/>
    </location>
</feature>
<accession>A0A7E4UUB2</accession>
<dbReference type="GO" id="GO:0007062">
    <property type="term" value="P:sister chromatid cohesion"/>
    <property type="evidence" value="ECO:0007669"/>
    <property type="project" value="InterPro"/>
</dbReference>
<evidence type="ECO:0000259" key="7">
    <source>
        <dbReference type="Pfam" id="PF04824"/>
    </source>
</evidence>
<dbReference type="WBParaSite" id="Pan_g12625.t1">
    <property type="protein sequence ID" value="Pan_g12625.t1"/>
    <property type="gene ID" value="Pan_g12625"/>
</dbReference>
<evidence type="ECO:0000256" key="1">
    <source>
        <dbReference type="ARBA" id="ARBA00004123"/>
    </source>
</evidence>
<dbReference type="InterPro" id="IPR006910">
    <property type="entry name" value="Rad21_Rec8_N"/>
</dbReference>
<evidence type="ECO:0000256" key="2">
    <source>
        <dbReference type="ARBA" id="ARBA00004286"/>
    </source>
</evidence>
<evidence type="ECO:0000313" key="9">
    <source>
        <dbReference type="Proteomes" id="UP000492821"/>
    </source>
</evidence>
<proteinExistence type="inferred from homology"/>
<dbReference type="InterPro" id="IPR006909">
    <property type="entry name" value="Rad21/Rec8_C_eu"/>
</dbReference>
<keyword evidence="4" id="KW-0158">Chromosome</keyword>
<feature type="region of interest" description="Disordered" evidence="6">
    <location>
        <begin position="412"/>
        <end position="457"/>
    </location>
</feature>
<evidence type="ECO:0000313" key="10">
    <source>
        <dbReference type="WBParaSite" id="Pan_g12625.t1"/>
    </source>
</evidence>
<evidence type="ECO:0000256" key="3">
    <source>
        <dbReference type="ARBA" id="ARBA00009870"/>
    </source>
</evidence>
<dbReference type="InterPro" id="IPR039781">
    <property type="entry name" value="Rad21/Rec8-like"/>
</dbReference>
<sequence>MFYTQFLLSKKGPLAKIWLAAHWEKKLSKAQVYETSVSDAVEEIMKPKVKMALRTTGHLLLGVVRIYSRRAKYLLEDCNSAILKINVSFTTGGDRRGGADNEDGVMAQVMIDFDDAPTDFNDFDAPTTPVPINQSRIDDITIHEENTPAPAGEIDDGFGDGLNDDFGEAGSNIDEIDSISIQDARRELSVMSSRNHTDASNSNLIEPMTDDQFERASQLDDMFSNANGDNNMAFDNQDYDVAPMDDMDFNDVAASFQLQPLQADANTEKPKTTRKRRRLIVDDVTSMTNEVMRANIHDFDDIVQPLDLAPPTKKLMQIKENGIMEKLFSAPGCNSIVDPVIIRLYQSHLEPKARIVEDEHSIEHVRQELGLAEDLEDYNVPDFEPMDDYDFEGNVTPPPMDQMDPIEEVDENVEPDMPEIAPPSPIKETERRTRKARHAATAAAEESGDEEEDEHRCSKRTHAVATAINTRLNTHESISLNDLLTKSSTRKTAAQKFYALLELAKWQAVEVAQAEPFGEITITTGPQMETVLAS</sequence>
<dbReference type="Pfam" id="PF04825">
    <property type="entry name" value="Rad21_Rec8_N"/>
    <property type="match status" value="1"/>
</dbReference>
<dbReference type="SUPFAM" id="SSF46785">
    <property type="entry name" value="Winged helix' DNA-binding domain"/>
    <property type="match status" value="1"/>
</dbReference>
<comment type="subcellular location">
    <subcellularLocation>
        <location evidence="2">Chromosome</location>
    </subcellularLocation>
    <subcellularLocation>
        <location evidence="1">Nucleus</location>
    </subcellularLocation>
</comment>
<dbReference type="InterPro" id="IPR036390">
    <property type="entry name" value="WH_DNA-bd_sf"/>
</dbReference>
<name>A0A7E4UUB2_PANRE</name>
<dbReference type="InterPro" id="IPR023093">
    <property type="entry name" value="ScpA-like_C"/>
</dbReference>
<keyword evidence="9" id="KW-1185">Reference proteome</keyword>
<comment type="similarity">
    <text evidence="3">Belongs to the rad21 family.</text>
</comment>
<dbReference type="Proteomes" id="UP000492821">
    <property type="component" value="Unassembled WGS sequence"/>
</dbReference>
<dbReference type="GO" id="GO:1990414">
    <property type="term" value="P:replication-born double-strand break repair via sister chromatid exchange"/>
    <property type="evidence" value="ECO:0007669"/>
    <property type="project" value="TreeGrafter"/>
</dbReference>
<dbReference type="GO" id="GO:0005634">
    <property type="term" value="C:nucleus"/>
    <property type="evidence" value="ECO:0007669"/>
    <property type="project" value="UniProtKB-SubCell"/>
</dbReference>
<dbReference type="Pfam" id="PF04824">
    <property type="entry name" value="Rad21_Rec8"/>
    <property type="match status" value="1"/>
</dbReference>
<evidence type="ECO:0000256" key="6">
    <source>
        <dbReference type="SAM" id="MobiDB-lite"/>
    </source>
</evidence>
<dbReference type="GO" id="GO:0003682">
    <property type="term" value="F:chromatin binding"/>
    <property type="evidence" value="ECO:0007669"/>
    <property type="project" value="TreeGrafter"/>
</dbReference>
<dbReference type="AlphaFoldDB" id="A0A7E4UUB2"/>
<evidence type="ECO:0000256" key="5">
    <source>
        <dbReference type="ARBA" id="ARBA00023242"/>
    </source>
</evidence>